<sequence>MAFHSNGYQIRLNSDSAVYMRQFSSGFHIDERFCLPVFQKSWSETTVNVALKNLVGTTKNGDGGDLVMGCMTASRLGNLTLIDDIMDDCFYLKLSVQDLGIEDIFAFCSQHSLLLSR</sequence>
<reference evidence="1 2" key="1">
    <citation type="journal article" date="2019" name="Sci. Rep.">
        <title>Orb-weaving spider Araneus ventricosus genome elucidates the spidroin gene catalogue.</title>
        <authorList>
            <person name="Kono N."/>
            <person name="Nakamura H."/>
            <person name="Ohtoshi R."/>
            <person name="Moran D.A.P."/>
            <person name="Shinohara A."/>
            <person name="Yoshida Y."/>
            <person name="Fujiwara M."/>
            <person name="Mori M."/>
            <person name="Tomita M."/>
            <person name="Arakawa K."/>
        </authorList>
    </citation>
    <scope>NUCLEOTIDE SEQUENCE [LARGE SCALE GENOMIC DNA]</scope>
</reference>
<comment type="caution">
    <text evidence="1">The sequence shown here is derived from an EMBL/GenBank/DDBJ whole genome shotgun (WGS) entry which is preliminary data.</text>
</comment>
<proteinExistence type="predicted"/>
<accession>A0A4Y2C2D2</accession>
<name>A0A4Y2C2D2_ARAVE</name>
<gene>
    <name evidence="1" type="ORF">AVEN_162955_1</name>
</gene>
<dbReference type="Proteomes" id="UP000499080">
    <property type="component" value="Unassembled WGS sequence"/>
</dbReference>
<protein>
    <submittedName>
        <fullName evidence="1">Uncharacterized protein</fullName>
    </submittedName>
</protein>
<evidence type="ECO:0000313" key="2">
    <source>
        <dbReference type="Proteomes" id="UP000499080"/>
    </source>
</evidence>
<organism evidence="1 2">
    <name type="scientific">Araneus ventricosus</name>
    <name type="common">Orbweaver spider</name>
    <name type="synonym">Epeira ventricosa</name>
    <dbReference type="NCBI Taxonomy" id="182803"/>
    <lineage>
        <taxon>Eukaryota</taxon>
        <taxon>Metazoa</taxon>
        <taxon>Ecdysozoa</taxon>
        <taxon>Arthropoda</taxon>
        <taxon>Chelicerata</taxon>
        <taxon>Arachnida</taxon>
        <taxon>Araneae</taxon>
        <taxon>Araneomorphae</taxon>
        <taxon>Entelegynae</taxon>
        <taxon>Araneoidea</taxon>
        <taxon>Araneidae</taxon>
        <taxon>Araneus</taxon>
    </lineage>
</organism>
<keyword evidence="2" id="KW-1185">Reference proteome</keyword>
<dbReference type="OrthoDB" id="4843387at2759"/>
<evidence type="ECO:0000313" key="1">
    <source>
        <dbReference type="EMBL" id="GBL97494.1"/>
    </source>
</evidence>
<dbReference type="AlphaFoldDB" id="A0A4Y2C2D2"/>
<dbReference type="EMBL" id="BGPR01000130">
    <property type="protein sequence ID" value="GBL97494.1"/>
    <property type="molecule type" value="Genomic_DNA"/>
</dbReference>